<keyword evidence="8" id="KW-1185">Reference proteome</keyword>
<dbReference type="GO" id="GO:0004198">
    <property type="term" value="F:calcium-dependent cysteine-type endopeptidase activity"/>
    <property type="evidence" value="ECO:0007669"/>
    <property type="project" value="InterPro"/>
</dbReference>
<evidence type="ECO:0000256" key="3">
    <source>
        <dbReference type="ARBA" id="ARBA00022801"/>
    </source>
</evidence>
<dbReference type="eggNOG" id="COG1572">
    <property type="taxonomic scope" value="Bacteria"/>
</dbReference>
<proteinExistence type="inferred from homology"/>
<feature type="active site" evidence="5">
    <location>
        <position position="1504"/>
    </location>
</feature>
<dbReference type="Pfam" id="PF00648">
    <property type="entry name" value="Peptidase_C2"/>
    <property type="match status" value="1"/>
</dbReference>
<evidence type="ECO:0000313" key="7">
    <source>
        <dbReference type="EMBL" id="ADN14457.1"/>
    </source>
</evidence>
<keyword evidence="4 5" id="KW-0788">Thiol protease</keyword>
<evidence type="ECO:0000256" key="1">
    <source>
        <dbReference type="ARBA" id="ARBA00007623"/>
    </source>
</evidence>
<dbReference type="PROSITE" id="PS50203">
    <property type="entry name" value="CALPAIN_CAT"/>
    <property type="match status" value="1"/>
</dbReference>
<dbReference type="InterPro" id="IPR013783">
    <property type="entry name" value="Ig-like_fold"/>
</dbReference>
<sequence length="1530" mass="162928">MILQDNQLQPFDQQSNLSSSNVITSGGGDIISSTPSSTSGLASNSQLSAESINQQLQNVSQALAAQASEYPSADLVISSVSAPTTINPDSYFNVNYTINNKGNATAAGSYTRFYLSKDQTLDSADITLGYDYVNSLSSGASSSEIGYSLYLSSANNLAAGTYYLITQADGYYNYVAESDENNNLLVSQVSVAAPAKPDLTISSVSAPTTINPDSYFNVNYTINNKGNATAAGSYTRFYLSKDQTLDTADITLGYGYVNSLSSGASSSEIGYSLYLSSANNLAAGTYYLITQADGYYNYVAESDENNNLLVSQVSVAAPAKPDLTISSVSAPTTINPDSYFNVNYTINNKGNATAAGSYTRFYLSKDQTLDTADITLGYDYVNSLSSGASSSEIGYSLYLSSGNNLAAGTYYLITQADGYYNYVAESDENNNLLVSQVSVAAPAKPDLTISSVSAPTTINPDSYFNVNYTINNKGNATAAGSYTRFYLSKDQTLDTADITLGYDYVNSLSSGASSSEIGYSLYLSSGNNLAAGTYYLITQADGYYNYVAESDENNNLLVSQVSVAALAKPDLTISSVSAPTTINPDSYFNVNYTINNKGNATAAGSYTRFYLSKDQTLDTADITLGYDYVNSLSSGASSSEIGYSLYLSSANNLAAGTYYLITQADGYYNYVAESDENNNLLVSQVSVAAPAKPDLTISSVSAPTTINPDSYFNVNYTINNKGNATAAGSYTRFYLSKDQTLDTADITLGYDYVNSLSSGASSSEIGYSLYLSSANNLAAGTYYLITQADGYYNYVAESDENNNLLVSQVSVSGSPKPDLTISSVSAPSTINPDSYFNVNYTINNKGNATAAGSYTRFYLSKDQTLDTADITLGYDYVNSLSSGASSSEIGYSLYLSSANNLAAGTYYLITQADGYYNYVAESDENNNLLVSQVSVAAPAKPDLTISSVSASTTINPDSYFNVNYTINNKGNATAAGSYTRFYLSKDQTLDTADITLGYDYVNSLSSGASSSEIGYSLYLSSANNLAAGTYYLITQADGYYNYVAESDENNNLLVSQVSVATAKPDLTISSLTTPSTISLGGSFSVSYTINNKGSATAAGSDTRFYLSKDQTLDSSDTALGYDSVASLAAGSSSNKAYSLSVSSGLAIGTYYLITQADGYSSVTENDETNNIFVQAITVSNSSSDWYSQNLKDAGVIELTRSLAADGNLSRNDMINIFRNTKDGSVIDANELTDLRTILNNSSRFTLQDYVLNLSNKIANGNVANVNAGFGNLSAGSSDTQMENLIGKWFLGNSRPSLTSSSYSYKAASGSLFQNGVSADDIKQGALGDCYYLATLSSIAQEKPSYIQNMFTDNGDNTFTVRFYNNGVADFVTVDNYLPTNSSGNLVYANSGSSATNSANELWVAFAEKAYAQLAEEGWTRSSSTNSYGAIEGGWMDAVIKQVTGLSTTSQSVSSMSKTQLINLVNSNQILTAGFVSGANYGVVNSHAYTITSYDSTNQTFHLRNPWGYYHADVTWEQLLSLNARIQYSNT</sequence>
<dbReference type="EMBL" id="CP002198">
    <property type="protein sequence ID" value="ADN14457.1"/>
    <property type="molecule type" value="Genomic_DNA"/>
</dbReference>
<dbReference type="SUPFAM" id="SSF54001">
    <property type="entry name" value="Cysteine proteinases"/>
    <property type="match status" value="1"/>
</dbReference>
<comment type="similarity">
    <text evidence="1">Belongs to the peptidase C2 family.</text>
</comment>
<keyword evidence="3 5" id="KW-0378">Hydrolase</keyword>
<dbReference type="PANTHER" id="PTHR10183">
    <property type="entry name" value="CALPAIN"/>
    <property type="match status" value="1"/>
</dbReference>
<dbReference type="Pfam" id="PF07705">
    <property type="entry name" value="CARDB"/>
    <property type="match status" value="9"/>
</dbReference>
<dbReference type="Gene3D" id="2.60.40.10">
    <property type="entry name" value="Immunoglobulins"/>
    <property type="match status" value="9"/>
</dbReference>
<dbReference type="InterPro" id="IPR011635">
    <property type="entry name" value="CARDB"/>
</dbReference>
<dbReference type="RefSeq" id="WP_013322562.1">
    <property type="nucleotide sequence ID" value="NC_014501.1"/>
</dbReference>
<evidence type="ECO:0000313" key="8">
    <source>
        <dbReference type="Proteomes" id="UP000008206"/>
    </source>
</evidence>
<feature type="domain" description="Calpain catalytic" evidence="6">
    <location>
        <begin position="1294"/>
        <end position="1530"/>
    </location>
</feature>
<gene>
    <name evidence="7" type="ordered locus">Cyan7822_2485</name>
</gene>
<dbReference type="GO" id="GO:0006508">
    <property type="term" value="P:proteolysis"/>
    <property type="evidence" value="ECO:0007669"/>
    <property type="project" value="UniProtKB-KW"/>
</dbReference>
<accession>E0UGX6</accession>
<dbReference type="SMART" id="SM00230">
    <property type="entry name" value="CysPc"/>
    <property type="match status" value="1"/>
</dbReference>
<evidence type="ECO:0000259" key="6">
    <source>
        <dbReference type="PROSITE" id="PS50203"/>
    </source>
</evidence>
<feature type="active site" evidence="5">
    <location>
        <position position="1329"/>
    </location>
</feature>
<dbReference type="InterPro" id="IPR022684">
    <property type="entry name" value="Calpain_cysteine_protease"/>
</dbReference>
<dbReference type="InterPro" id="IPR001300">
    <property type="entry name" value="Peptidase_C2_calpain_cat"/>
</dbReference>
<protein>
    <submittedName>
        <fullName evidence="7">APHP domain protein</fullName>
    </submittedName>
</protein>
<organism evidence="7 8">
    <name type="scientific">Gloeothece verrucosa (strain PCC 7822)</name>
    <name type="common">Cyanothece sp. (strain PCC 7822)</name>
    <dbReference type="NCBI Taxonomy" id="497965"/>
    <lineage>
        <taxon>Bacteria</taxon>
        <taxon>Bacillati</taxon>
        <taxon>Cyanobacteriota</taxon>
        <taxon>Cyanophyceae</taxon>
        <taxon>Oscillatoriophycideae</taxon>
        <taxon>Chroococcales</taxon>
        <taxon>Aphanothecaceae</taxon>
        <taxon>Gloeothece</taxon>
        <taxon>Gloeothece verrucosa</taxon>
    </lineage>
</organism>
<dbReference type="KEGG" id="cyj:Cyan7822_2485"/>
<dbReference type="OrthoDB" id="7325981at2"/>
<dbReference type="HOGENOM" id="CLU_247283_0_0_3"/>
<dbReference type="PANTHER" id="PTHR10183:SF379">
    <property type="entry name" value="CALPAIN-5"/>
    <property type="match status" value="1"/>
</dbReference>
<dbReference type="PRINTS" id="PR00704">
    <property type="entry name" value="CALPAIN"/>
</dbReference>
<dbReference type="Proteomes" id="UP000008206">
    <property type="component" value="Chromosome"/>
</dbReference>
<reference evidence="8" key="1">
    <citation type="journal article" date="2011" name="MBio">
        <title>Novel metabolic attributes of the genus Cyanothece, comprising a group of unicellular nitrogen-fixing Cyanobacteria.</title>
        <authorList>
            <person name="Bandyopadhyay A."/>
            <person name="Elvitigala T."/>
            <person name="Welsh E."/>
            <person name="Stockel J."/>
            <person name="Liberton M."/>
            <person name="Min H."/>
            <person name="Sherman L.A."/>
            <person name="Pakrasi H.B."/>
        </authorList>
    </citation>
    <scope>NUCLEOTIDE SEQUENCE [LARGE SCALE GENOMIC DNA]</scope>
    <source>
        <strain evidence="8">PCC 7822</strain>
    </source>
</reference>
<feature type="active site" evidence="5">
    <location>
        <position position="1486"/>
    </location>
</feature>
<evidence type="ECO:0000256" key="2">
    <source>
        <dbReference type="ARBA" id="ARBA00022670"/>
    </source>
</evidence>
<name>E0UGX6_GLOV7</name>
<dbReference type="STRING" id="497965.Cyan7822_2485"/>
<keyword evidence="2 5" id="KW-0645">Protease</keyword>
<dbReference type="InterPro" id="IPR038765">
    <property type="entry name" value="Papain-like_cys_pep_sf"/>
</dbReference>
<evidence type="ECO:0000256" key="4">
    <source>
        <dbReference type="ARBA" id="ARBA00022807"/>
    </source>
</evidence>
<evidence type="ECO:0000256" key="5">
    <source>
        <dbReference type="PROSITE-ProRule" id="PRU00239"/>
    </source>
</evidence>